<keyword evidence="3" id="KW-0732">Signal</keyword>
<sequence length="172" mass="19089">MKKRFAAKILILALLFNSALPLFAAEDTTPKPYDDKEFPQTLKDIRRFEIITIGALPFVTLDTSLAYSTYRYARNDFDSAYKPDIFSASSYTQEEQKGIILTSVGICVGIGLTDLVVQIIKRSSKKRKVQVNYDDIAVIPISEDEDASVIPLPGQGEDSAEGSDSEIQEITE</sequence>
<dbReference type="RefSeq" id="WP_074930732.1">
    <property type="nucleotide sequence ID" value="NZ_FORI01000002.1"/>
</dbReference>
<dbReference type="OrthoDB" id="362894at2"/>
<dbReference type="EMBL" id="FORI01000002">
    <property type="protein sequence ID" value="SFI55513.1"/>
    <property type="molecule type" value="Genomic_DNA"/>
</dbReference>
<feature type="signal peptide" evidence="3">
    <location>
        <begin position="1"/>
        <end position="24"/>
    </location>
</feature>
<keyword evidence="2" id="KW-1133">Transmembrane helix</keyword>
<keyword evidence="2" id="KW-0472">Membrane</keyword>
<evidence type="ECO:0000256" key="2">
    <source>
        <dbReference type="SAM" id="Phobius"/>
    </source>
</evidence>
<dbReference type="Proteomes" id="UP000182737">
    <property type="component" value="Unassembled WGS sequence"/>
</dbReference>
<evidence type="ECO:0000256" key="1">
    <source>
        <dbReference type="SAM" id="MobiDB-lite"/>
    </source>
</evidence>
<feature type="chain" id="PRO_5010357797" evidence="3">
    <location>
        <begin position="25"/>
        <end position="172"/>
    </location>
</feature>
<reference evidence="5" key="1">
    <citation type="submission" date="2016-10" db="EMBL/GenBank/DDBJ databases">
        <authorList>
            <person name="Varghese N."/>
            <person name="Submissions S."/>
        </authorList>
    </citation>
    <scope>NUCLEOTIDE SEQUENCE [LARGE SCALE GENOMIC DNA]</scope>
    <source>
        <strain evidence="5">XBD1002</strain>
    </source>
</reference>
<dbReference type="AlphaFoldDB" id="A0A1I3J5Q8"/>
<keyword evidence="2" id="KW-0812">Transmembrane</keyword>
<feature type="compositionally biased region" description="Acidic residues" evidence="1">
    <location>
        <begin position="158"/>
        <end position="172"/>
    </location>
</feature>
<name>A0A1I3J5Q8_9SPIR</name>
<evidence type="ECO:0000313" key="5">
    <source>
        <dbReference type="Proteomes" id="UP000182737"/>
    </source>
</evidence>
<evidence type="ECO:0000313" key="4">
    <source>
        <dbReference type="EMBL" id="SFI55513.1"/>
    </source>
</evidence>
<feature type="region of interest" description="Disordered" evidence="1">
    <location>
        <begin position="147"/>
        <end position="172"/>
    </location>
</feature>
<accession>A0A1I3J5Q8</accession>
<protein>
    <submittedName>
        <fullName evidence="4">Uncharacterized protein</fullName>
    </submittedName>
</protein>
<evidence type="ECO:0000256" key="3">
    <source>
        <dbReference type="SAM" id="SignalP"/>
    </source>
</evidence>
<gene>
    <name evidence="4" type="ORF">SAMN04487775_102352</name>
</gene>
<feature type="transmembrane region" description="Helical" evidence="2">
    <location>
        <begin position="99"/>
        <end position="120"/>
    </location>
</feature>
<proteinExistence type="predicted"/>
<keyword evidence="5" id="KW-1185">Reference proteome</keyword>
<organism evidence="4 5">
    <name type="scientific">Treponema bryantii</name>
    <dbReference type="NCBI Taxonomy" id="163"/>
    <lineage>
        <taxon>Bacteria</taxon>
        <taxon>Pseudomonadati</taxon>
        <taxon>Spirochaetota</taxon>
        <taxon>Spirochaetia</taxon>
        <taxon>Spirochaetales</taxon>
        <taxon>Treponemataceae</taxon>
        <taxon>Treponema</taxon>
    </lineage>
</organism>